<feature type="non-terminal residue" evidence="1">
    <location>
        <position position="1"/>
    </location>
</feature>
<organism evidence="1 2">
    <name type="scientific">Gigaspora rosea</name>
    <dbReference type="NCBI Taxonomy" id="44941"/>
    <lineage>
        <taxon>Eukaryota</taxon>
        <taxon>Fungi</taxon>
        <taxon>Fungi incertae sedis</taxon>
        <taxon>Mucoromycota</taxon>
        <taxon>Glomeromycotina</taxon>
        <taxon>Glomeromycetes</taxon>
        <taxon>Diversisporales</taxon>
        <taxon>Gigasporaceae</taxon>
        <taxon>Gigaspora</taxon>
    </lineage>
</organism>
<proteinExistence type="predicted"/>
<evidence type="ECO:0000313" key="1">
    <source>
        <dbReference type="EMBL" id="RIB10842.1"/>
    </source>
</evidence>
<sequence length="137" mass="16476">KMKSFVNIRPIWTDMCSNSCCVYTENYKKLTKCPICKSDRYYYNKARKLCQQFAYFLLAQHLIIQYGDSDCATKLRYRANYVLQRLYKNNTQIEDVFDGIQYKELVQNGHFQDERDVVLLALIDSYQIFRQKTNDCW</sequence>
<dbReference type="Proteomes" id="UP000266673">
    <property type="component" value="Unassembled WGS sequence"/>
</dbReference>
<accession>A0A397UKQ3</accession>
<gene>
    <name evidence="1" type="ORF">C2G38_1882309</name>
</gene>
<reference evidence="1 2" key="1">
    <citation type="submission" date="2018-06" db="EMBL/GenBank/DDBJ databases">
        <title>Comparative genomics reveals the genomic features of Rhizophagus irregularis, R. cerebriforme, R. diaphanum and Gigaspora rosea, and their symbiotic lifestyle signature.</title>
        <authorList>
            <person name="Morin E."/>
            <person name="San Clemente H."/>
            <person name="Chen E.C.H."/>
            <person name="De La Providencia I."/>
            <person name="Hainaut M."/>
            <person name="Kuo A."/>
            <person name="Kohler A."/>
            <person name="Murat C."/>
            <person name="Tang N."/>
            <person name="Roy S."/>
            <person name="Loubradou J."/>
            <person name="Henrissat B."/>
            <person name="Grigoriev I.V."/>
            <person name="Corradi N."/>
            <person name="Roux C."/>
            <person name="Martin F.M."/>
        </authorList>
    </citation>
    <scope>NUCLEOTIDE SEQUENCE [LARGE SCALE GENOMIC DNA]</scope>
    <source>
        <strain evidence="1 2">DAOM 194757</strain>
    </source>
</reference>
<comment type="caution">
    <text evidence="1">The sequence shown here is derived from an EMBL/GenBank/DDBJ whole genome shotgun (WGS) entry which is preliminary data.</text>
</comment>
<feature type="non-terminal residue" evidence="1">
    <location>
        <position position="137"/>
    </location>
</feature>
<dbReference type="AlphaFoldDB" id="A0A397UKQ3"/>
<protein>
    <submittedName>
        <fullName evidence="1">Uncharacterized protein</fullName>
    </submittedName>
</protein>
<name>A0A397UKQ3_9GLOM</name>
<dbReference type="EMBL" id="QKWP01001205">
    <property type="protein sequence ID" value="RIB10842.1"/>
    <property type="molecule type" value="Genomic_DNA"/>
</dbReference>
<dbReference type="STRING" id="44941.A0A397UKQ3"/>
<evidence type="ECO:0000313" key="2">
    <source>
        <dbReference type="Proteomes" id="UP000266673"/>
    </source>
</evidence>
<keyword evidence="2" id="KW-1185">Reference proteome</keyword>
<dbReference type="OrthoDB" id="2441982at2759"/>